<feature type="binding site" evidence="18">
    <location>
        <begin position="375"/>
        <end position="383"/>
    </location>
    <ligand>
        <name>ATP</name>
        <dbReference type="ChEBI" id="CHEBI:30616"/>
    </ligand>
</feature>
<dbReference type="Gene3D" id="1.10.930.10">
    <property type="entry name" value="Syk Kinase, Chain A, domain 2"/>
    <property type="match status" value="1"/>
</dbReference>
<evidence type="ECO:0000256" key="8">
    <source>
        <dbReference type="ARBA" id="ARBA00022741"/>
    </source>
</evidence>
<dbReference type="FunFam" id="3.30.505.10:FF:000031">
    <property type="entry name" value="Tyrosine-protein kinase"/>
    <property type="match status" value="1"/>
</dbReference>
<keyword evidence="11" id="KW-0391">Immunity</keyword>
<keyword evidence="12 19" id="KW-0727">SH2 domain</keyword>
<dbReference type="PROSITE" id="PS00107">
    <property type="entry name" value="PROTEIN_KINASE_ATP"/>
    <property type="match status" value="1"/>
</dbReference>
<protein>
    <recommendedName>
        <fullName evidence="16">Tyrosine-protein kinase</fullName>
        <ecNumber evidence="16">2.7.10.2</ecNumber>
    </recommendedName>
</protein>
<proteinExistence type="inferred from homology"/>
<comment type="similarity">
    <text evidence="16">Belongs to the protein kinase superfamily. Tyr protein kinase family. SYK/ZAP-70 subfamily.</text>
</comment>
<dbReference type="CDD" id="cd05116">
    <property type="entry name" value="PTKc_Syk"/>
    <property type="match status" value="1"/>
</dbReference>
<evidence type="ECO:0000256" key="16">
    <source>
        <dbReference type="PIRNR" id="PIRNR000604"/>
    </source>
</evidence>
<dbReference type="GO" id="GO:0005829">
    <property type="term" value="C:cytosol"/>
    <property type="evidence" value="ECO:0007669"/>
    <property type="project" value="UniProtKB-SubCell"/>
</dbReference>
<dbReference type="CTD" id="6850"/>
<keyword evidence="23" id="KW-1185">Reference proteome</keyword>
<evidence type="ECO:0000256" key="15">
    <source>
        <dbReference type="ARBA" id="ARBA00051245"/>
    </source>
</evidence>
<evidence type="ECO:0000256" key="19">
    <source>
        <dbReference type="PROSITE-ProRule" id="PRU00191"/>
    </source>
</evidence>
<evidence type="ECO:0000256" key="20">
    <source>
        <dbReference type="PROSITE-ProRule" id="PRU10141"/>
    </source>
</evidence>
<evidence type="ECO:0000256" key="14">
    <source>
        <dbReference type="ARBA" id="ARBA00023137"/>
    </source>
</evidence>
<accession>A0A6J0U1P1</accession>
<keyword evidence="3" id="KW-1003">Cell membrane</keyword>
<evidence type="ECO:0000256" key="1">
    <source>
        <dbReference type="ARBA" id="ARBA00004236"/>
    </source>
</evidence>
<evidence type="ECO:0000256" key="5">
    <source>
        <dbReference type="ARBA" id="ARBA00022588"/>
    </source>
</evidence>
<dbReference type="GO" id="GO:0005886">
    <property type="term" value="C:plasma membrane"/>
    <property type="evidence" value="ECO:0007669"/>
    <property type="project" value="UniProtKB-SubCell"/>
</dbReference>
<keyword evidence="7" id="KW-0677">Repeat</keyword>
<dbReference type="OrthoDB" id="535945at2759"/>
<dbReference type="GeneID" id="110081110"/>
<dbReference type="InterPro" id="IPR050198">
    <property type="entry name" value="Non-receptor_tyrosine_kinases"/>
</dbReference>
<feature type="domain" description="SH2" evidence="21">
    <location>
        <begin position="165"/>
        <end position="256"/>
    </location>
</feature>
<evidence type="ECO:0000256" key="4">
    <source>
        <dbReference type="ARBA" id="ARBA00022490"/>
    </source>
</evidence>
<keyword evidence="10 16" id="KW-0067">ATP-binding</keyword>
<evidence type="ECO:0000256" key="13">
    <source>
        <dbReference type="ARBA" id="ARBA00023136"/>
    </source>
</evidence>
<dbReference type="CDD" id="cd09938">
    <property type="entry name" value="SH2_N-SH2_Zap70_Syk_like"/>
    <property type="match status" value="1"/>
</dbReference>
<dbReference type="InterPro" id="IPR036860">
    <property type="entry name" value="SH2_dom_sf"/>
</dbReference>
<dbReference type="FunFam" id="3.30.505.10:FF:000038">
    <property type="entry name" value="Tyrosine-protein kinase"/>
    <property type="match status" value="1"/>
</dbReference>
<dbReference type="EC" id="2.7.10.2" evidence="16"/>
<keyword evidence="9 16" id="KW-0418">Kinase</keyword>
<dbReference type="FunCoup" id="A0A6J0U1P1">
    <property type="interactions" value="90"/>
</dbReference>
<dbReference type="SUPFAM" id="SSF55550">
    <property type="entry name" value="SH2 domain"/>
    <property type="match status" value="2"/>
</dbReference>
<dbReference type="InterPro" id="IPR035838">
    <property type="entry name" value="SYK/ZAP-70_N_SH2"/>
</dbReference>
<reference evidence="23" key="1">
    <citation type="submission" date="2025-05" db="UniProtKB">
        <authorList>
            <consortium name="RefSeq"/>
        </authorList>
    </citation>
    <scope>NUCLEOTIDE SEQUENCE [LARGE SCALE GENOMIC DNA]</scope>
</reference>
<reference evidence="24" key="2">
    <citation type="submission" date="2025-08" db="UniProtKB">
        <authorList>
            <consortium name="RefSeq"/>
        </authorList>
    </citation>
    <scope>IDENTIFICATION</scope>
</reference>
<dbReference type="InterPro" id="IPR023420">
    <property type="entry name" value="Kinase_SYK/ZAP-70_inter-SH2_sf"/>
</dbReference>
<evidence type="ECO:0000256" key="3">
    <source>
        <dbReference type="ARBA" id="ARBA00022475"/>
    </source>
</evidence>
<keyword evidence="13" id="KW-0472">Membrane</keyword>
<dbReference type="PROSITE" id="PS50011">
    <property type="entry name" value="PROTEIN_KINASE_DOM"/>
    <property type="match status" value="1"/>
</dbReference>
<dbReference type="Pfam" id="PF00017">
    <property type="entry name" value="SH2"/>
    <property type="match status" value="2"/>
</dbReference>
<evidence type="ECO:0000256" key="12">
    <source>
        <dbReference type="ARBA" id="ARBA00022999"/>
    </source>
</evidence>
<gene>
    <name evidence="24" type="primary">SYK</name>
</gene>
<dbReference type="PIRSF" id="PIRSF000604">
    <property type="entry name" value="TyrPK_SYK"/>
    <property type="match status" value="1"/>
</dbReference>
<evidence type="ECO:0000259" key="21">
    <source>
        <dbReference type="PROSITE" id="PS50001"/>
    </source>
</evidence>
<feature type="domain" description="SH2" evidence="21">
    <location>
        <begin position="12"/>
        <end position="104"/>
    </location>
</feature>
<keyword evidence="4" id="KW-0963">Cytoplasm</keyword>
<evidence type="ECO:0000313" key="24">
    <source>
        <dbReference type="RefSeq" id="XP_020653200.1"/>
    </source>
</evidence>
<dbReference type="KEGG" id="pvt:110081110"/>
<keyword evidence="8 16" id="KW-0547">Nucleotide-binding</keyword>
<comment type="catalytic activity">
    <reaction evidence="15 16">
        <text>L-tyrosyl-[protein] + ATP = O-phospho-L-tyrosyl-[protein] + ADP + H(+)</text>
        <dbReference type="Rhea" id="RHEA:10596"/>
        <dbReference type="Rhea" id="RHEA-COMP:10136"/>
        <dbReference type="Rhea" id="RHEA-COMP:20101"/>
        <dbReference type="ChEBI" id="CHEBI:15378"/>
        <dbReference type="ChEBI" id="CHEBI:30616"/>
        <dbReference type="ChEBI" id="CHEBI:46858"/>
        <dbReference type="ChEBI" id="CHEBI:61978"/>
        <dbReference type="ChEBI" id="CHEBI:456216"/>
        <dbReference type="EC" id="2.7.10.2"/>
    </reaction>
</comment>
<dbReference type="PROSITE" id="PS50001">
    <property type="entry name" value="SH2"/>
    <property type="match status" value="2"/>
</dbReference>
<evidence type="ECO:0000256" key="9">
    <source>
        <dbReference type="ARBA" id="ARBA00022777"/>
    </source>
</evidence>
<dbReference type="InterPro" id="IPR011009">
    <property type="entry name" value="Kinase-like_dom_sf"/>
</dbReference>
<feature type="domain" description="Protein kinase" evidence="22">
    <location>
        <begin position="369"/>
        <end position="627"/>
    </location>
</feature>
<dbReference type="PRINTS" id="PR00109">
    <property type="entry name" value="TYRKINASE"/>
</dbReference>
<evidence type="ECO:0000256" key="17">
    <source>
        <dbReference type="PIRSR" id="PIRSR000604-1"/>
    </source>
</evidence>
<dbReference type="Pfam" id="PF07714">
    <property type="entry name" value="PK_Tyr_Ser-Thr"/>
    <property type="match status" value="1"/>
</dbReference>
<dbReference type="SUPFAM" id="SSF56112">
    <property type="entry name" value="Protein kinase-like (PK-like)"/>
    <property type="match status" value="1"/>
</dbReference>
<sequence>MASVSSISHLPYFFGNITREEAEDYLMQSGLSNGLYLLRQSRNYLGGFALSLAHDGRVYHYTIEREISGTYAITGGRSHRSPVELINYHSDEVDGLVCLLRKPCSRPPGVEPKTSQFEDLKENLIREYVKKTWNLQGHALEQAIISQKPQLEKLIATTAHLKMPWFHGMISREDSEQRVLLGTKTNGKFLIRERDNNGSYALCLLNEGKVAHYRIDKDKKGKLSIPDGKKFDTLCQLVEHYSYKADGLLRIITDPVPNPDAHLTNGESDFSQTPALPVRKIGTQGGIITRIKSYTFPKAGRKKLLSPLPGWSKGSTLFASFNNYVPRTKQDTDDQREALPMDTEVYESPYADPEEVKAKNVTLDRSLLTLEEQELGSGNFGTVKKGTYEMRKGKKTVAVKILKNENNDPALKNELLREANVMQQLDNPYIVRMIGICEAESWMLVMEMAELGPLNKYLLKHRDVTEKNIIELVHQVSMGMKYLEENNFVHRDLAARNVLLVTQHYAKISDFGLSKALGSEDYYKAEHYGKWPVKWYAPECMNFFKFSSKSDVWSFGVLMWEAFSYGQKPYKGMKGGEVAQMIERGERMESPPACPPEIYDIMKLCWTYNDDDRPSFSAVELRLRNFYYDVAQ</sequence>
<keyword evidence="6 16" id="KW-0808">Transferase</keyword>
<evidence type="ECO:0000313" key="23">
    <source>
        <dbReference type="Proteomes" id="UP001652642"/>
    </source>
</evidence>
<dbReference type="InterPro" id="IPR020635">
    <property type="entry name" value="Tyr_kinase_cat_dom"/>
</dbReference>
<dbReference type="Gene3D" id="3.30.505.10">
    <property type="entry name" value="SH2 domain"/>
    <property type="match status" value="2"/>
</dbReference>
<dbReference type="InParanoid" id="A0A6J0U1P1"/>
<dbReference type="GO" id="GO:0004715">
    <property type="term" value="F:non-membrane spanning protein tyrosine kinase activity"/>
    <property type="evidence" value="ECO:0007669"/>
    <property type="project" value="UniProtKB-EC"/>
</dbReference>
<dbReference type="Gene3D" id="3.30.200.20">
    <property type="entry name" value="Phosphorylase Kinase, domain 1"/>
    <property type="match status" value="1"/>
</dbReference>
<dbReference type="FunFam" id="1.10.510.10:FF:000216">
    <property type="entry name" value="Tyrosine-protein kinase SYK"/>
    <property type="match status" value="1"/>
</dbReference>
<evidence type="ECO:0000256" key="10">
    <source>
        <dbReference type="ARBA" id="ARBA00022840"/>
    </source>
</evidence>
<dbReference type="Proteomes" id="UP001652642">
    <property type="component" value="Chromosome 2"/>
</dbReference>
<keyword evidence="5" id="KW-0399">Innate immunity</keyword>
<dbReference type="InterPro" id="IPR017441">
    <property type="entry name" value="Protein_kinase_ATP_BS"/>
</dbReference>
<dbReference type="InterPro" id="IPR000980">
    <property type="entry name" value="SH2"/>
</dbReference>
<name>A0A6J0U1P1_9SAUR</name>
<dbReference type="GO" id="GO:0035556">
    <property type="term" value="P:intracellular signal transduction"/>
    <property type="evidence" value="ECO:0007669"/>
    <property type="project" value="InterPro"/>
</dbReference>
<dbReference type="InterPro" id="IPR008266">
    <property type="entry name" value="Tyr_kinase_AS"/>
</dbReference>
<dbReference type="GO" id="GO:0045087">
    <property type="term" value="P:innate immune response"/>
    <property type="evidence" value="ECO:0007669"/>
    <property type="project" value="UniProtKB-KW"/>
</dbReference>
<dbReference type="FunFam" id="1.10.930.10:FF:000001">
    <property type="entry name" value="Tyrosine-protein kinase"/>
    <property type="match status" value="1"/>
</dbReference>
<dbReference type="Gene3D" id="1.10.510.10">
    <property type="entry name" value="Transferase(Phosphotransferase) domain 1"/>
    <property type="match status" value="1"/>
</dbReference>
<evidence type="ECO:0000256" key="6">
    <source>
        <dbReference type="ARBA" id="ARBA00022679"/>
    </source>
</evidence>
<evidence type="ECO:0000256" key="2">
    <source>
        <dbReference type="ARBA" id="ARBA00004514"/>
    </source>
</evidence>
<dbReference type="InterPro" id="IPR012234">
    <property type="entry name" value="Tyr_kinase_non-rcpt_SYK/ZAP70"/>
</dbReference>
<feature type="active site" description="Proton acceptor" evidence="17">
    <location>
        <position position="492"/>
    </location>
</feature>
<dbReference type="RefSeq" id="XP_020653200.1">
    <property type="nucleotide sequence ID" value="XM_020797541.2"/>
</dbReference>
<evidence type="ECO:0000256" key="7">
    <source>
        <dbReference type="ARBA" id="ARBA00022737"/>
    </source>
</evidence>
<dbReference type="InterPro" id="IPR001245">
    <property type="entry name" value="Ser-Thr/Tyr_kinase_cat_dom"/>
</dbReference>
<evidence type="ECO:0000256" key="11">
    <source>
        <dbReference type="ARBA" id="ARBA00022859"/>
    </source>
</evidence>
<dbReference type="GO" id="GO:0005524">
    <property type="term" value="F:ATP binding"/>
    <property type="evidence" value="ECO:0007669"/>
    <property type="project" value="UniProtKB-UniRule"/>
</dbReference>
<dbReference type="PRINTS" id="PR00401">
    <property type="entry name" value="SH2DOMAIN"/>
</dbReference>
<evidence type="ECO:0000256" key="18">
    <source>
        <dbReference type="PIRSR" id="PIRSR000604-2"/>
    </source>
</evidence>
<dbReference type="PANTHER" id="PTHR24418">
    <property type="entry name" value="TYROSINE-PROTEIN KINASE"/>
    <property type="match status" value="1"/>
</dbReference>
<dbReference type="SMART" id="SM00252">
    <property type="entry name" value="SH2"/>
    <property type="match status" value="2"/>
</dbReference>
<dbReference type="SMART" id="SM00219">
    <property type="entry name" value="TyrKc"/>
    <property type="match status" value="1"/>
</dbReference>
<dbReference type="PROSITE" id="PS00109">
    <property type="entry name" value="PROTEIN_KINASE_TYR"/>
    <property type="match status" value="1"/>
</dbReference>
<keyword evidence="14 16" id="KW-0829">Tyrosine-protein kinase</keyword>
<dbReference type="AlphaFoldDB" id="A0A6J0U1P1"/>
<evidence type="ECO:0000259" key="22">
    <source>
        <dbReference type="PROSITE" id="PS50011"/>
    </source>
</evidence>
<feature type="binding site" evidence="18 20">
    <location>
        <position position="400"/>
    </location>
    <ligand>
        <name>ATP</name>
        <dbReference type="ChEBI" id="CHEBI:30616"/>
    </ligand>
</feature>
<organism evidence="23 24">
    <name type="scientific">Pogona vitticeps</name>
    <name type="common">central bearded dragon</name>
    <dbReference type="NCBI Taxonomy" id="103695"/>
    <lineage>
        <taxon>Eukaryota</taxon>
        <taxon>Metazoa</taxon>
        <taxon>Chordata</taxon>
        <taxon>Craniata</taxon>
        <taxon>Vertebrata</taxon>
        <taxon>Euteleostomi</taxon>
        <taxon>Lepidosauria</taxon>
        <taxon>Squamata</taxon>
        <taxon>Bifurcata</taxon>
        <taxon>Unidentata</taxon>
        <taxon>Episquamata</taxon>
        <taxon>Toxicofera</taxon>
        <taxon>Iguania</taxon>
        <taxon>Acrodonta</taxon>
        <taxon>Agamidae</taxon>
        <taxon>Amphibolurinae</taxon>
        <taxon>Pogona</taxon>
    </lineage>
</organism>
<dbReference type="InterPro" id="IPR000719">
    <property type="entry name" value="Prot_kinase_dom"/>
</dbReference>
<comment type="subcellular location">
    <subcellularLocation>
        <location evidence="1">Cell membrane</location>
    </subcellularLocation>
    <subcellularLocation>
        <location evidence="2">Cytoplasm</location>
        <location evidence="2">Cytosol</location>
    </subcellularLocation>
</comment>
<dbReference type="FunFam" id="3.30.200.20:FF:000185">
    <property type="entry name" value="Tyrosine-protein kinase"/>
    <property type="match status" value="1"/>
</dbReference>